<dbReference type="Proteomes" id="UP000251576">
    <property type="component" value="Unassembled WGS sequence"/>
</dbReference>
<dbReference type="EMBL" id="QMDH01000028">
    <property type="protein sequence ID" value="RAZ65781.1"/>
    <property type="molecule type" value="Genomic_DNA"/>
</dbReference>
<organism evidence="1 2">
    <name type="scientific">Enterobacter cloacae</name>
    <dbReference type="NCBI Taxonomy" id="550"/>
    <lineage>
        <taxon>Bacteria</taxon>
        <taxon>Pseudomonadati</taxon>
        <taxon>Pseudomonadota</taxon>
        <taxon>Gammaproteobacteria</taxon>
        <taxon>Enterobacterales</taxon>
        <taxon>Enterobacteriaceae</taxon>
        <taxon>Enterobacter</taxon>
        <taxon>Enterobacter cloacae complex</taxon>
    </lineage>
</organism>
<reference evidence="1 2" key="1">
    <citation type="submission" date="2018-06" db="EMBL/GenBank/DDBJ databases">
        <title>ACT-28, a chromosomally-encoded AmpC with carbapenemase activity from Enterobacter kobei.</title>
        <authorList>
            <person name="Jousset A.B."/>
            <person name="Oueslati S."/>
            <person name="Bernabeu S."/>
            <person name="Takissian J."/>
            <person name="Creton E."/>
            <person name="Vogel A."/>
            <person name="Cotellon G."/>
            <person name="Bonnin R.A."/>
            <person name="Dortet L."/>
            <person name="Naas T."/>
        </authorList>
    </citation>
    <scope>NUCLEOTIDE SEQUENCE [LARGE SCALE GENOMIC DNA]</scope>
    <source>
        <strain evidence="1 2">99B3</strain>
    </source>
</reference>
<evidence type="ECO:0000313" key="2">
    <source>
        <dbReference type="Proteomes" id="UP000251576"/>
    </source>
</evidence>
<accession>A0A330G8A7</accession>
<name>A0A330G8A7_ENTCL</name>
<comment type="caution">
    <text evidence="1">The sequence shown here is derived from an EMBL/GenBank/DDBJ whole genome shotgun (WGS) entry which is preliminary data.</text>
</comment>
<proteinExistence type="predicted"/>
<evidence type="ECO:0000313" key="1">
    <source>
        <dbReference type="EMBL" id="RAZ65781.1"/>
    </source>
</evidence>
<dbReference type="AlphaFoldDB" id="A0A330G8A7"/>
<protein>
    <submittedName>
        <fullName evidence="1">Uncharacterized protein</fullName>
    </submittedName>
</protein>
<gene>
    <name evidence="1" type="ORF">DP202_15990</name>
</gene>
<sequence>MGKPSFNSYDVSLPDFAGMKSSHFVEHCAGVMPGGGYALPGLLRTVGPVSAAPPGDVKD</sequence>